<dbReference type="CDD" id="cd06850">
    <property type="entry name" value="biotinyl_domain"/>
    <property type="match status" value="1"/>
</dbReference>
<dbReference type="GO" id="GO:0003989">
    <property type="term" value="F:acetyl-CoA carboxylase activity"/>
    <property type="evidence" value="ECO:0007669"/>
    <property type="project" value="UniProtKB-EC"/>
</dbReference>
<keyword evidence="3 8" id="KW-0444">Lipid biosynthesis</keyword>
<dbReference type="PRINTS" id="PR01071">
    <property type="entry name" value="ACOABIOTINCC"/>
</dbReference>
<dbReference type="Proteomes" id="UP001565220">
    <property type="component" value="Unassembled WGS sequence"/>
</dbReference>
<evidence type="ECO:0000259" key="9">
    <source>
        <dbReference type="PROSITE" id="PS50968"/>
    </source>
</evidence>
<dbReference type="InterPro" id="IPR011053">
    <property type="entry name" value="Single_hybrid_motif"/>
</dbReference>
<evidence type="ECO:0000256" key="7">
    <source>
        <dbReference type="ARBA" id="ARBA00023267"/>
    </source>
</evidence>
<sequence length="155" mass="17572">MDFGVIENMIKVMDNSKLAYLEVNWEDISIVMKKEKKSEGKTVLERYEKGYGKEDGRNVSRLEPDKVEKKNDARNVKIVTSPVVGTFYSSSNPDKPSFVSVGSKVKKGDVLCIIEAMKLMNEIQSEVDGEVSEILVKNEQMVEYGQPLFKIRTDN</sequence>
<protein>
    <recommendedName>
        <fullName evidence="2 8">Biotin carboxyl carrier protein of acetyl-CoA carboxylase</fullName>
    </recommendedName>
</protein>
<dbReference type="PROSITE" id="PS50968">
    <property type="entry name" value="BIOTINYL_LIPOYL"/>
    <property type="match status" value="1"/>
</dbReference>
<comment type="pathway">
    <text evidence="1 8">Lipid metabolism; fatty acid biosynthesis.</text>
</comment>
<dbReference type="InterPro" id="IPR000089">
    <property type="entry name" value="Biotin_lipoyl"/>
</dbReference>
<feature type="domain" description="Lipoyl-binding" evidence="9">
    <location>
        <begin position="76"/>
        <end position="152"/>
    </location>
</feature>
<comment type="function">
    <text evidence="8">This protein is a component of the acetyl coenzyme A carboxylase complex; first, biotin carboxylase catalyzes the carboxylation of the carrier protein and then the transcarboxylase transfers the carboxyl group to form malonyl-CoA.</text>
</comment>
<evidence type="ECO:0000256" key="2">
    <source>
        <dbReference type="ARBA" id="ARBA00017562"/>
    </source>
</evidence>
<evidence type="ECO:0000313" key="10">
    <source>
        <dbReference type="EMBL" id="MEY8763234.1"/>
    </source>
</evidence>
<reference evidence="10 11" key="1">
    <citation type="submission" date="2024-08" db="EMBL/GenBank/DDBJ databases">
        <title>Clostridium lapicellarii sp. nov., and Clostridium renhuaiense sp. nov., two species isolated from the mud in a fermentation cellar used for producing sauce-flavour Chinese liquors.</title>
        <authorList>
            <person name="Yang F."/>
            <person name="Wang H."/>
            <person name="Chen L.Q."/>
            <person name="Zhou N."/>
            <person name="Lu J.J."/>
            <person name="Pu X.X."/>
            <person name="Wan B."/>
            <person name="Wang L."/>
            <person name="Liu S.J."/>
        </authorList>
    </citation>
    <scope>NUCLEOTIDE SEQUENCE [LARGE SCALE GENOMIC DNA]</scope>
    <source>
        <strain evidence="10 11">MT-113</strain>
    </source>
</reference>
<keyword evidence="10" id="KW-0436">Ligase</keyword>
<dbReference type="InterPro" id="IPR001249">
    <property type="entry name" value="AcCoA_biotinCC"/>
</dbReference>
<evidence type="ECO:0000256" key="4">
    <source>
        <dbReference type="ARBA" id="ARBA00022832"/>
    </source>
</evidence>
<keyword evidence="6 8" id="KW-0275">Fatty acid biosynthesis</keyword>
<dbReference type="Gene3D" id="2.40.50.100">
    <property type="match status" value="1"/>
</dbReference>
<keyword evidence="11" id="KW-1185">Reference proteome</keyword>
<keyword evidence="7 8" id="KW-0092">Biotin</keyword>
<name>A0ABV4DVH4_9CLOT</name>
<evidence type="ECO:0000313" key="11">
    <source>
        <dbReference type="Proteomes" id="UP001565220"/>
    </source>
</evidence>
<dbReference type="InterPro" id="IPR001882">
    <property type="entry name" value="Biotin_BS"/>
</dbReference>
<evidence type="ECO:0000256" key="6">
    <source>
        <dbReference type="ARBA" id="ARBA00023160"/>
    </source>
</evidence>
<comment type="caution">
    <text evidence="10">The sequence shown here is derived from an EMBL/GenBank/DDBJ whole genome shotgun (WGS) entry which is preliminary data.</text>
</comment>
<evidence type="ECO:0000256" key="3">
    <source>
        <dbReference type="ARBA" id="ARBA00022516"/>
    </source>
</evidence>
<dbReference type="SUPFAM" id="SSF51230">
    <property type="entry name" value="Single hybrid motif"/>
    <property type="match status" value="1"/>
</dbReference>
<proteinExistence type="predicted"/>
<evidence type="ECO:0000256" key="8">
    <source>
        <dbReference type="RuleBase" id="RU364072"/>
    </source>
</evidence>
<dbReference type="PANTHER" id="PTHR45266:SF3">
    <property type="entry name" value="OXALOACETATE DECARBOXYLASE ALPHA CHAIN"/>
    <property type="match status" value="1"/>
</dbReference>
<evidence type="ECO:0000256" key="1">
    <source>
        <dbReference type="ARBA" id="ARBA00005194"/>
    </source>
</evidence>
<dbReference type="PANTHER" id="PTHR45266">
    <property type="entry name" value="OXALOACETATE DECARBOXYLASE ALPHA CHAIN"/>
    <property type="match status" value="1"/>
</dbReference>
<gene>
    <name evidence="10" type="primary">accB</name>
    <name evidence="10" type="ORF">AB8S09_06190</name>
</gene>
<dbReference type="InterPro" id="IPR050709">
    <property type="entry name" value="Biotin_Carboxyl_Carrier/Decarb"/>
</dbReference>
<dbReference type="RefSeq" id="WP_294182818.1">
    <property type="nucleotide sequence ID" value="NZ_JBGFFE010000006.1"/>
</dbReference>
<keyword evidence="5 8" id="KW-0443">Lipid metabolism</keyword>
<dbReference type="NCBIfam" id="TIGR00531">
    <property type="entry name" value="BCCP"/>
    <property type="match status" value="1"/>
</dbReference>
<dbReference type="Pfam" id="PF00364">
    <property type="entry name" value="Biotin_lipoyl"/>
    <property type="match status" value="1"/>
</dbReference>
<dbReference type="EMBL" id="JBGFFE010000006">
    <property type="protein sequence ID" value="MEY8763234.1"/>
    <property type="molecule type" value="Genomic_DNA"/>
</dbReference>
<dbReference type="PROSITE" id="PS00188">
    <property type="entry name" value="BIOTIN"/>
    <property type="match status" value="1"/>
</dbReference>
<accession>A0ABV4DVH4</accession>
<organism evidence="10 11">
    <name type="scientific">Clostridium lapidicellarium</name>
    <dbReference type="NCBI Taxonomy" id="3240931"/>
    <lineage>
        <taxon>Bacteria</taxon>
        <taxon>Bacillati</taxon>
        <taxon>Bacillota</taxon>
        <taxon>Clostridia</taxon>
        <taxon>Eubacteriales</taxon>
        <taxon>Clostridiaceae</taxon>
        <taxon>Clostridium</taxon>
    </lineage>
</organism>
<keyword evidence="4 8" id="KW-0276">Fatty acid metabolism</keyword>
<evidence type="ECO:0000256" key="5">
    <source>
        <dbReference type="ARBA" id="ARBA00023098"/>
    </source>
</evidence>